<reference evidence="1 2" key="1">
    <citation type="journal article" date="2018" name="Biotechnol. Adv.">
        <title>Improved genomic resources and new bioinformatic workflow for the carcinogenic parasite Clonorchis sinensis: Biotechnological implications.</title>
        <authorList>
            <person name="Wang D."/>
            <person name="Korhonen P.K."/>
            <person name="Gasser R.B."/>
            <person name="Young N.D."/>
        </authorList>
    </citation>
    <scope>NUCLEOTIDE SEQUENCE [LARGE SCALE GENOMIC DNA]</scope>
    <source>
        <strain evidence="1">Cs-k2</strain>
    </source>
</reference>
<dbReference type="EMBL" id="NIRI02000077">
    <property type="protein sequence ID" value="KAG5440964.1"/>
    <property type="molecule type" value="Genomic_DNA"/>
</dbReference>
<dbReference type="InParanoid" id="A0A3R7CS21"/>
<name>A0A3R7CS21_CLOSI</name>
<dbReference type="AlphaFoldDB" id="A0A3R7CS21"/>
<accession>A0A3R7CS21</accession>
<dbReference type="Proteomes" id="UP000286415">
    <property type="component" value="Unassembled WGS sequence"/>
</dbReference>
<organism evidence="1 2">
    <name type="scientific">Clonorchis sinensis</name>
    <name type="common">Chinese liver fluke</name>
    <dbReference type="NCBI Taxonomy" id="79923"/>
    <lineage>
        <taxon>Eukaryota</taxon>
        <taxon>Metazoa</taxon>
        <taxon>Spiralia</taxon>
        <taxon>Lophotrochozoa</taxon>
        <taxon>Platyhelminthes</taxon>
        <taxon>Trematoda</taxon>
        <taxon>Digenea</taxon>
        <taxon>Opisthorchiida</taxon>
        <taxon>Opisthorchiata</taxon>
        <taxon>Opisthorchiidae</taxon>
        <taxon>Clonorchis</taxon>
    </lineage>
</organism>
<evidence type="ECO:0000313" key="1">
    <source>
        <dbReference type="EMBL" id="KAG5440964.1"/>
    </source>
</evidence>
<sequence>MLFPVYVEHAGLYCATSFTYRPHVYPAYRLPVALQLRQSSEFRLSLSRCNTEIKLMASLPNGCTVTFRLHVERRMQAIEHTQPHPRKTPQTRLIRPTGGAVRRSSLADTMSPVRIMDSPKMAKRWYTNDDRLSLFTRYKYLSPAHVHGKHDPIQLNWETLVLWHEGNECLDSIRHPVDQIFPGKKDLTDEIIPFNELHHNTFLWSSASVKYSIVKKQHELYNGDAMAISVDDCLSKLCIASPWTIERQECLLNPFVHNSDWVSTQKLQAYCYKDENDVCVLHIDRVFVRYLKTGVQKTLVSQEL</sequence>
<proteinExistence type="predicted"/>
<evidence type="ECO:0000313" key="2">
    <source>
        <dbReference type="Proteomes" id="UP000286415"/>
    </source>
</evidence>
<reference evidence="1 2" key="2">
    <citation type="journal article" date="2021" name="Genomics">
        <title>High-quality reference genome for Clonorchis sinensis.</title>
        <authorList>
            <person name="Young N.D."/>
            <person name="Stroehlein A.J."/>
            <person name="Kinkar L."/>
            <person name="Wang T."/>
            <person name="Sohn W.M."/>
            <person name="Chang B.C.H."/>
            <person name="Kaur P."/>
            <person name="Weisz D."/>
            <person name="Dudchenko O."/>
            <person name="Aiden E.L."/>
            <person name="Korhonen P.K."/>
            <person name="Gasser R.B."/>
        </authorList>
    </citation>
    <scope>NUCLEOTIDE SEQUENCE [LARGE SCALE GENOMIC DNA]</scope>
    <source>
        <strain evidence="1">Cs-k2</strain>
    </source>
</reference>
<keyword evidence="2" id="KW-1185">Reference proteome</keyword>
<gene>
    <name evidence="1" type="ORF">CSKR_109721</name>
</gene>
<protein>
    <submittedName>
        <fullName evidence="1">Uncharacterized protein</fullName>
    </submittedName>
</protein>
<comment type="caution">
    <text evidence="1">The sequence shown here is derived from an EMBL/GenBank/DDBJ whole genome shotgun (WGS) entry which is preliminary data.</text>
</comment>